<evidence type="ECO:0000313" key="1">
    <source>
        <dbReference type="EMBL" id="KAI0059123.1"/>
    </source>
</evidence>
<reference evidence="1" key="2">
    <citation type="journal article" date="2022" name="New Phytol.">
        <title>Evolutionary transition to the ectomycorrhizal habit in the genomes of a hyperdiverse lineage of mushroom-forming fungi.</title>
        <authorList>
            <person name="Looney B."/>
            <person name="Miyauchi S."/>
            <person name="Morin E."/>
            <person name="Drula E."/>
            <person name="Courty P.E."/>
            <person name="Kohler A."/>
            <person name="Kuo A."/>
            <person name="LaButti K."/>
            <person name="Pangilinan J."/>
            <person name="Lipzen A."/>
            <person name="Riley R."/>
            <person name="Andreopoulos W."/>
            <person name="He G."/>
            <person name="Johnson J."/>
            <person name="Nolan M."/>
            <person name="Tritt A."/>
            <person name="Barry K.W."/>
            <person name="Grigoriev I.V."/>
            <person name="Nagy L.G."/>
            <person name="Hibbett D."/>
            <person name="Henrissat B."/>
            <person name="Matheny P.B."/>
            <person name="Labbe J."/>
            <person name="Martin F.M."/>
        </authorList>
    </citation>
    <scope>NUCLEOTIDE SEQUENCE</scope>
    <source>
        <strain evidence="1">HHB10654</strain>
    </source>
</reference>
<dbReference type="Proteomes" id="UP000814140">
    <property type="component" value="Unassembled WGS sequence"/>
</dbReference>
<keyword evidence="2" id="KW-1185">Reference proteome</keyword>
<gene>
    <name evidence="1" type="ORF">BV25DRAFT_1918815</name>
</gene>
<proteinExistence type="predicted"/>
<sequence length="368" mass="40319">MSVKHETLTDRNHLVRSANEKKSGEAKGNATVLPADAPVKSGSANPKRYALRILFFVALYRLRLFYPSTTTCTGRVACCPLTIRVVGDCATAGWWCGVPGGQAVLFDDVRTVAPEPAKYEPYNAVNAATLFARYADADDPSVIDPEGFERLCTDAGIPLDGAMPLLLAWQLDAKEEMAKIPRDAWVKGSEALHISSLPVLSLALNDLHALLIMNKHTPTPSIASSTNKKKRAADTAKSPYNRTRYSGYAADVKKTFASFYSFCFVLAKPESSRNIDMETAIALWSVILSPQYPLISDVITYINEAGTYKAVNKDLWAMMLEFCQTVQPDLQHYEADGAWPSLIDDFVTWKKARGGASASAVEQPVDIE</sequence>
<dbReference type="EMBL" id="MU277229">
    <property type="protein sequence ID" value="KAI0059123.1"/>
    <property type="molecule type" value="Genomic_DNA"/>
</dbReference>
<organism evidence="1 2">
    <name type="scientific">Artomyces pyxidatus</name>
    <dbReference type="NCBI Taxonomy" id="48021"/>
    <lineage>
        <taxon>Eukaryota</taxon>
        <taxon>Fungi</taxon>
        <taxon>Dikarya</taxon>
        <taxon>Basidiomycota</taxon>
        <taxon>Agaricomycotina</taxon>
        <taxon>Agaricomycetes</taxon>
        <taxon>Russulales</taxon>
        <taxon>Auriscalpiaceae</taxon>
        <taxon>Artomyces</taxon>
    </lineage>
</organism>
<reference evidence="1" key="1">
    <citation type="submission" date="2021-03" db="EMBL/GenBank/DDBJ databases">
        <authorList>
            <consortium name="DOE Joint Genome Institute"/>
            <person name="Ahrendt S."/>
            <person name="Looney B.P."/>
            <person name="Miyauchi S."/>
            <person name="Morin E."/>
            <person name="Drula E."/>
            <person name="Courty P.E."/>
            <person name="Chicoki N."/>
            <person name="Fauchery L."/>
            <person name="Kohler A."/>
            <person name="Kuo A."/>
            <person name="Labutti K."/>
            <person name="Pangilinan J."/>
            <person name="Lipzen A."/>
            <person name="Riley R."/>
            <person name="Andreopoulos W."/>
            <person name="He G."/>
            <person name="Johnson J."/>
            <person name="Barry K.W."/>
            <person name="Grigoriev I.V."/>
            <person name="Nagy L."/>
            <person name="Hibbett D."/>
            <person name="Henrissat B."/>
            <person name="Matheny P.B."/>
            <person name="Labbe J."/>
            <person name="Martin F."/>
        </authorList>
    </citation>
    <scope>NUCLEOTIDE SEQUENCE</scope>
    <source>
        <strain evidence="1">HHB10654</strain>
    </source>
</reference>
<comment type="caution">
    <text evidence="1">The sequence shown here is derived from an EMBL/GenBank/DDBJ whole genome shotgun (WGS) entry which is preliminary data.</text>
</comment>
<name>A0ACB8STD9_9AGAM</name>
<accession>A0ACB8STD9</accession>
<evidence type="ECO:0000313" key="2">
    <source>
        <dbReference type="Proteomes" id="UP000814140"/>
    </source>
</evidence>
<protein>
    <submittedName>
        <fullName evidence="1">DUF298-domain-containing protein</fullName>
    </submittedName>
</protein>